<evidence type="ECO:0000256" key="7">
    <source>
        <dbReference type="ARBA" id="ARBA00022741"/>
    </source>
</evidence>
<keyword evidence="8 14" id="KW-0067">ATP-binding</keyword>
<comment type="catalytic activity">
    <reaction evidence="13 14">
        <text>2 cob(II)alamin + reduced [electron-transfer flavoprotein] + 2 ATP = 2 adenosylcob(III)alamin + 2 triphosphate + oxidized [electron-transfer flavoprotein] + 3 H(+)</text>
        <dbReference type="Rhea" id="RHEA:28671"/>
        <dbReference type="Rhea" id="RHEA-COMP:10685"/>
        <dbReference type="Rhea" id="RHEA-COMP:10686"/>
        <dbReference type="ChEBI" id="CHEBI:15378"/>
        <dbReference type="ChEBI" id="CHEBI:16304"/>
        <dbReference type="ChEBI" id="CHEBI:18036"/>
        <dbReference type="ChEBI" id="CHEBI:18408"/>
        <dbReference type="ChEBI" id="CHEBI:30616"/>
        <dbReference type="ChEBI" id="CHEBI:57692"/>
        <dbReference type="ChEBI" id="CHEBI:58307"/>
        <dbReference type="EC" id="2.5.1.17"/>
    </reaction>
</comment>
<dbReference type="PANTHER" id="PTHR12213:SF0">
    <property type="entry name" value="CORRINOID ADENOSYLTRANSFERASE MMAB"/>
    <property type="match status" value="1"/>
</dbReference>
<dbReference type="NCBIfam" id="TIGR00636">
    <property type="entry name" value="PduO_Nterm"/>
    <property type="match status" value="1"/>
</dbReference>
<evidence type="ECO:0000256" key="3">
    <source>
        <dbReference type="ARBA" id="ARBA00012454"/>
    </source>
</evidence>
<dbReference type="Proteomes" id="UP000244089">
    <property type="component" value="Unassembled WGS sequence"/>
</dbReference>
<evidence type="ECO:0000256" key="12">
    <source>
        <dbReference type="ARBA" id="ARBA00048555"/>
    </source>
</evidence>
<dbReference type="InterPro" id="IPR029499">
    <property type="entry name" value="PduO-typ"/>
</dbReference>
<dbReference type="AlphaFoldDB" id="A0A2T5RFN2"/>
<dbReference type="InterPro" id="IPR016030">
    <property type="entry name" value="CblAdoTrfase-like"/>
</dbReference>
<comment type="catalytic activity">
    <reaction evidence="12 14">
        <text>2 cob(II)yrinate a,c diamide + reduced [electron-transfer flavoprotein] + 2 ATP = 2 adenosylcob(III)yrinate a,c-diamide + 2 triphosphate + oxidized [electron-transfer flavoprotein] + 3 H(+)</text>
        <dbReference type="Rhea" id="RHEA:11528"/>
        <dbReference type="Rhea" id="RHEA-COMP:10685"/>
        <dbReference type="Rhea" id="RHEA-COMP:10686"/>
        <dbReference type="ChEBI" id="CHEBI:15378"/>
        <dbReference type="ChEBI" id="CHEBI:18036"/>
        <dbReference type="ChEBI" id="CHEBI:30616"/>
        <dbReference type="ChEBI" id="CHEBI:57692"/>
        <dbReference type="ChEBI" id="CHEBI:58307"/>
        <dbReference type="ChEBI" id="CHEBI:58503"/>
        <dbReference type="ChEBI" id="CHEBI:58537"/>
        <dbReference type="EC" id="2.5.1.17"/>
    </reaction>
</comment>
<accession>A0A2T5RFN2</accession>
<feature type="coiled-coil region" evidence="15">
    <location>
        <begin position="97"/>
        <end position="124"/>
    </location>
</feature>
<keyword evidence="15" id="KW-0175">Coiled coil</keyword>
<name>A0A2T5RFN2_9FIRM</name>
<keyword evidence="5 14" id="KW-0169">Cobalamin biosynthesis</keyword>
<gene>
    <name evidence="17" type="ORF">C8C76_1501</name>
</gene>
<protein>
    <recommendedName>
        <fullName evidence="4 14">Corrinoid adenosyltransferase</fullName>
        <ecNumber evidence="3 14">2.5.1.17</ecNumber>
    </recommendedName>
    <alternativeName>
        <fullName evidence="9 14">Cob(II)alamin adenosyltransferase</fullName>
    </alternativeName>
    <alternativeName>
        <fullName evidence="11 14">Cob(II)yrinic acid a,c-diamide adenosyltransferase</fullName>
    </alternativeName>
    <alternativeName>
        <fullName evidence="10 14">Cobinamide/cobalamin adenosyltransferase</fullName>
    </alternativeName>
</protein>
<evidence type="ECO:0000256" key="10">
    <source>
        <dbReference type="ARBA" id="ARBA00033334"/>
    </source>
</evidence>
<evidence type="ECO:0000313" key="17">
    <source>
        <dbReference type="EMBL" id="PTV93131.1"/>
    </source>
</evidence>
<evidence type="ECO:0000256" key="15">
    <source>
        <dbReference type="SAM" id="Coils"/>
    </source>
</evidence>
<evidence type="ECO:0000256" key="14">
    <source>
        <dbReference type="RuleBase" id="RU366026"/>
    </source>
</evidence>
<evidence type="ECO:0000256" key="13">
    <source>
        <dbReference type="ARBA" id="ARBA00048692"/>
    </source>
</evidence>
<dbReference type="Gene3D" id="1.20.1200.10">
    <property type="entry name" value="Cobalamin adenosyltransferase-like"/>
    <property type="match status" value="1"/>
</dbReference>
<evidence type="ECO:0000256" key="6">
    <source>
        <dbReference type="ARBA" id="ARBA00022679"/>
    </source>
</evidence>
<dbReference type="UniPathway" id="UPA00148">
    <property type="reaction ID" value="UER00233"/>
</dbReference>
<proteinExistence type="inferred from homology"/>
<comment type="similarity">
    <text evidence="2 14">Belongs to the Cob(I)alamin adenosyltransferase family.</text>
</comment>
<evidence type="ECO:0000256" key="11">
    <source>
        <dbReference type="ARBA" id="ARBA00033354"/>
    </source>
</evidence>
<dbReference type="Pfam" id="PF01923">
    <property type="entry name" value="Cob_adeno_trans"/>
    <property type="match status" value="1"/>
</dbReference>
<comment type="pathway">
    <text evidence="1 14">Cofactor biosynthesis; adenosylcobalamin biosynthesis; adenosylcobalamin from cob(II)yrinate a,c-diamide: step 2/7.</text>
</comment>
<keyword evidence="7 14" id="KW-0547">Nucleotide-binding</keyword>
<feature type="domain" description="Cobalamin adenosyltransferase-like" evidence="16">
    <location>
        <begin position="19"/>
        <end position="182"/>
    </location>
</feature>
<dbReference type="GO" id="GO:0005524">
    <property type="term" value="F:ATP binding"/>
    <property type="evidence" value="ECO:0007669"/>
    <property type="project" value="UniProtKB-UniRule"/>
</dbReference>
<evidence type="ECO:0000313" key="18">
    <source>
        <dbReference type="Proteomes" id="UP000244089"/>
    </source>
</evidence>
<evidence type="ECO:0000256" key="9">
    <source>
        <dbReference type="ARBA" id="ARBA00031529"/>
    </source>
</evidence>
<evidence type="ECO:0000256" key="1">
    <source>
        <dbReference type="ARBA" id="ARBA00005121"/>
    </source>
</evidence>
<evidence type="ECO:0000256" key="2">
    <source>
        <dbReference type="ARBA" id="ARBA00007487"/>
    </source>
</evidence>
<organism evidence="17 18">
    <name type="scientific">Halanaerobium saccharolyticum</name>
    <dbReference type="NCBI Taxonomy" id="43595"/>
    <lineage>
        <taxon>Bacteria</taxon>
        <taxon>Bacillati</taxon>
        <taxon>Bacillota</taxon>
        <taxon>Clostridia</taxon>
        <taxon>Halanaerobiales</taxon>
        <taxon>Halanaerobiaceae</taxon>
        <taxon>Halanaerobium</taxon>
    </lineage>
</organism>
<reference evidence="17 18" key="1">
    <citation type="submission" date="2018-04" db="EMBL/GenBank/DDBJ databases">
        <title>Subsurface microbial communities from deep shales in Ohio and West Virginia, USA.</title>
        <authorList>
            <person name="Wrighton K."/>
        </authorList>
    </citation>
    <scope>NUCLEOTIDE SEQUENCE [LARGE SCALE GENOMIC DNA]</scope>
    <source>
        <strain evidence="17 18">WC1</strain>
    </source>
</reference>
<sequence>MVVITERQVHTRKGIKMKIYTKSGDKGTTSLFDNTRVAKDSLRVESYGTIDELNSSLGFAKNFVEEEEVYNIIRSVQRKLFNLAGELATPDWESFPEKITEEDIEFLEQKIDHYLDQMNKKEKSMFIIPGSSKASGALHQARTICRRAERRITTLAGEADISRDLQKYINRLSDLLYTLARYSETELDYVEFKKQ</sequence>
<dbReference type="PANTHER" id="PTHR12213">
    <property type="entry name" value="CORRINOID ADENOSYLTRANSFERASE"/>
    <property type="match status" value="1"/>
</dbReference>
<dbReference type="GO" id="GO:0009236">
    <property type="term" value="P:cobalamin biosynthetic process"/>
    <property type="evidence" value="ECO:0007669"/>
    <property type="project" value="UniProtKB-UniRule"/>
</dbReference>
<dbReference type="InterPro" id="IPR036451">
    <property type="entry name" value="CblAdoTrfase-like_sf"/>
</dbReference>
<dbReference type="EMBL" id="QAXS01000050">
    <property type="protein sequence ID" value="PTV93131.1"/>
    <property type="molecule type" value="Genomic_DNA"/>
</dbReference>
<evidence type="ECO:0000256" key="8">
    <source>
        <dbReference type="ARBA" id="ARBA00022840"/>
    </source>
</evidence>
<evidence type="ECO:0000256" key="5">
    <source>
        <dbReference type="ARBA" id="ARBA00022573"/>
    </source>
</evidence>
<dbReference type="GO" id="GO:0008817">
    <property type="term" value="F:corrinoid adenosyltransferase activity"/>
    <property type="evidence" value="ECO:0007669"/>
    <property type="project" value="UniProtKB-UniRule"/>
</dbReference>
<evidence type="ECO:0000256" key="4">
    <source>
        <dbReference type="ARBA" id="ARBA00020963"/>
    </source>
</evidence>
<keyword evidence="6 14" id="KW-0808">Transferase</keyword>
<comment type="caution">
    <text evidence="17">The sequence shown here is derived from an EMBL/GenBank/DDBJ whole genome shotgun (WGS) entry which is preliminary data.</text>
</comment>
<dbReference type="EC" id="2.5.1.17" evidence="3 14"/>
<dbReference type="SUPFAM" id="SSF89028">
    <property type="entry name" value="Cobalamin adenosyltransferase-like"/>
    <property type="match status" value="1"/>
</dbReference>
<evidence type="ECO:0000259" key="16">
    <source>
        <dbReference type="Pfam" id="PF01923"/>
    </source>
</evidence>